<dbReference type="PANTHER" id="PTHR30290">
    <property type="entry name" value="PERIPLASMIC BINDING COMPONENT OF ABC TRANSPORTER"/>
    <property type="match status" value="1"/>
</dbReference>
<dbReference type="InterPro" id="IPR030678">
    <property type="entry name" value="Peptide/Ni-bd"/>
</dbReference>
<dbReference type="Gene3D" id="3.90.76.10">
    <property type="entry name" value="Dipeptide-binding Protein, Domain 1"/>
    <property type="match status" value="1"/>
</dbReference>
<keyword evidence="9" id="KW-1185">Reference proteome</keyword>
<evidence type="ECO:0000256" key="6">
    <source>
        <dbReference type="SAM" id="SignalP"/>
    </source>
</evidence>
<name>E6LDF7_ENTI1</name>
<organism evidence="8 9">
    <name type="scientific">Enterococcus italicus (strain DSM 15952 / CCUG 50447 / LMG 22039 / TP 1.5)</name>
    <dbReference type="NCBI Taxonomy" id="888064"/>
    <lineage>
        <taxon>Bacteria</taxon>
        <taxon>Bacillati</taxon>
        <taxon>Bacillota</taxon>
        <taxon>Bacilli</taxon>
        <taxon>Lactobacillales</taxon>
        <taxon>Enterococcaceae</taxon>
        <taxon>Enterococcus</taxon>
    </lineage>
</organism>
<protein>
    <submittedName>
        <fullName evidence="8">ABC transporter, substrate-binding protein, family 5</fullName>
    </submittedName>
</protein>
<dbReference type="GO" id="GO:0030288">
    <property type="term" value="C:outer membrane-bounded periplasmic space"/>
    <property type="evidence" value="ECO:0007669"/>
    <property type="project" value="UniProtKB-ARBA"/>
</dbReference>
<evidence type="ECO:0000313" key="9">
    <source>
        <dbReference type="Proteomes" id="UP000010296"/>
    </source>
</evidence>
<evidence type="ECO:0000259" key="7">
    <source>
        <dbReference type="Pfam" id="PF00496"/>
    </source>
</evidence>
<evidence type="ECO:0000256" key="5">
    <source>
        <dbReference type="ARBA" id="ARBA00022856"/>
    </source>
</evidence>
<gene>
    <name evidence="8" type="ORF">HMPREF9088_0397</name>
</gene>
<evidence type="ECO:0000256" key="4">
    <source>
        <dbReference type="ARBA" id="ARBA00022729"/>
    </source>
</evidence>
<dbReference type="InterPro" id="IPR000914">
    <property type="entry name" value="SBP_5_dom"/>
</dbReference>
<dbReference type="CDD" id="cd08504">
    <property type="entry name" value="PBP2_OppA"/>
    <property type="match status" value="1"/>
</dbReference>
<dbReference type="PIRSF" id="PIRSF002741">
    <property type="entry name" value="MppA"/>
    <property type="match status" value="1"/>
</dbReference>
<comment type="caution">
    <text evidence="8">The sequence shown here is derived from an EMBL/GenBank/DDBJ whole genome shotgun (WGS) entry which is preliminary data.</text>
</comment>
<dbReference type="EMBL" id="AEPV01000012">
    <property type="protein sequence ID" value="EFU74831.1"/>
    <property type="molecule type" value="Genomic_DNA"/>
</dbReference>
<dbReference type="SUPFAM" id="SSF53850">
    <property type="entry name" value="Periplasmic binding protein-like II"/>
    <property type="match status" value="1"/>
</dbReference>
<dbReference type="GO" id="GO:1904680">
    <property type="term" value="F:peptide transmembrane transporter activity"/>
    <property type="evidence" value="ECO:0007669"/>
    <property type="project" value="TreeGrafter"/>
</dbReference>
<dbReference type="InterPro" id="IPR039424">
    <property type="entry name" value="SBP_5"/>
</dbReference>
<feature type="domain" description="Solute-binding protein family 5" evidence="7">
    <location>
        <begin position="93"/>
        <end position="468"/>
    </location>
</feature>
<dbReference type="eggNOG" id="COG4166">
    <property type="taxonomic scope" value="Bacteria"/>
</dbReference>
<comment type="subcellular location">
    <subcellularLocation>
        <location evidence="1">Cell envelope</location>
    </subcellularLocation>
</comment>
<comment type="similarity">
    <text evidence="2">Belongs to the bacterial solute-binding protein 5 family.</text>
</comment>
<dbReference type="STRING" id="888064.HMPREF9088_0397"/>
<dbReference type="Pfam" id="PF00496">
    <property type="entry name" value="SBP_bac_5"/>
    <property type="match status" value="1"/>
</dbReference>
<evidence type="ECO:0000256" key="2">
    <source>
        <dbReference type="ARBA" id="ARBA00005695"/>
    </source>
</evidence>
<dbReference type="Gene3D" id="3.10.105.10">
    <property type="entry name" value="Dipeptide-binding Protein, Domain 3"/>
    <property type="match status" value="1"/>
</dbReference>
<dbReference type="HOGENOM" id="CLU_017028_0_4_9"/>
<dbReference type="GO" id="GO:0015833">
    <property type="term" value="P:peptide transport"/>
    <property type="evidence" value="ECO:0007669"/>
    <property type="project" value="UniProtKB-KW"/>
</dbReference>
<keyword evidence="5" id="KW-0653">Protein transport</keyword>
<evidence type="ECO:0000256" key="3">
    <source>
        <dbReference type="ARBA" id="ARBA00022448"/>
    </source>
</evidence>
<evidence type="ECO:0000256" key="1">
    <source>
        <dbReference type="ARBA" id="ARBA00004196"/>
    </source>
</evidence>
<feature type="chain" id="PRO_5038506727" evidence="6">
    <location>
        <begin position="28"/>
        <end position="551"/>
    </location>
</feature>
<keyword evidence="5" id="KW-0571">Peptide transport</keyword>
<dbReference type="Proteomes" id="UP000010296">
    <property type="component" value="Unassembled WGS sequence"/>
</dbReference>
<dbReference type="FunFam" id="3.90.76.10:FF:000001">
    <property type="entry name" value="Oligopeptide ABC transporter substrate-binding protein"/>
    <property type="match status" value="1"/>
</dbReference>
<dbReference type="FunFam" id="3.10.105.10:FF:000001">
    <property type="entry name" value="Oligopeptide ABC transporter, oligopeptide-binding protein"/>
    <property type="match status" value="1"/>
</dbReference>
<dbReference type="PANTHER" id="PTHR30290:SF10">
    <property type="entry name" value="PERIPLASMIC OLIGOPEPTIDE-BINDING PROTEIN-RELATED"/>
    <property type="match status" value="1"/>
</dbReference>
<dbReference type="Gene3D" id="3.40.190.10">
    <property type="entry name" value="Periplasmic binding protein-like II"/>
    <property type="match status" value="1"/>
</dbReference>
<dbReference type="PROSITE" id="PS51257">
    <property type="entry name" value="PROKAR_LIPOPROTEIN"/>
    <property type="match status" value="1"/>
</dbReference>
<feature type="signal peptide" evidence="6">
    <location>
        <begin position="1"/>
        <end position="27"/>
    </location>
</feature>
<proteinExistence type="inferred from homology"/>
<keyword evidence="4 6" id="KW-0732">Signal</keyword>
<accession>E6LDF7</accession>
<evidence type="ECO:0000313" key="8">
    <source>
        <dbReference type="EMBL" id="EFU74831.1"/>
    </source>
</evidence>
<dbReference type="GO" id="GO:0043190">
    <property type="term" value="C:ATP-binding cassette (ABC) transporter complex"/>
    <property type="evidence" value="ECO:0007669"/>
    <property type="project" value="InterPro"/>
</dbReference>
<reference evidence="8 9" key="1">
    <citation type="submission" date="2010-12" db="EMBL/GenBank/DDBJ databases">
        <authorList>
            <person name="Muzny D."/>
            <person name="Qin X."/>
            <person name="Deng J."/>
            <person name="Jiang H."/>
            <person name="Liu Y."/>
            <person name="Qu J."/>
            <person name="Song X.-Z."/>
            <person name="Zhang L."/>
            <person name="Thornton R."/>
            <person name="Coyle M."/>
            <person name="Francisco L."/>
            <person name="Jackson L."/>
            <person name="Javaid M."/>
            <person name="Korchina V."/>
            <person name="Kovar C."/>
            <person name="Mata R."/>
            <person name="Mathew T."/>
            <person name="Ngo R."/>
            <person name="Nguyen L."/>
            <person name="Nguyen N."/>
            <person name="Okwuonu G."/>
            <person name="Ongeri F."/>
            <person name="Pham C."/>
            <person name="Simmons D."/>
            <person name="Wilczek-Boney K."/>
            <person name="Hale W."/>
            <person name="Jakkamsetti A."/>
            <person name="Pham P."/>
            <person name="Ruth R."/>
            <person name="San Lucas F."/>
            <person name="Warren J."/>
            <person name="Zhang J."/>
            <person name="Zhao Z."/>
            <person name="Zhou C."/>
            <person name="Zhu D."/>
            <person name="Lee S."/>
            <person name="Bess C."/>
            <person name="Blankenburg K."/>
            <person name="Forbes L."/>
            <person name="Fu Q."/>
            <person name="Gubbala S."/>
            <person name="Hirani K."/>
            <person name="Jayaseelan J.C."/>
            <person name="Lara F."/>
            <person name="Munidasa M."/>
            <person name="Palculict T."/>
            <person name="Patil S."/>
            <person name="Pu L.-L."/>
            <person name="Saada N."/>
            <person name="Tang L."/>
            <person name="Weissenberger G."/>
            <person name="Zhu Y."/>
            <person name="Hemphill L."/>
            <person name="Shang Y."/>
            <person name="Youmans B."/>
            <person name="Ayvaz T."/>
            <person name="Ross M."/>
            <person name="Santibanez J."/>
            <person name="Aqrawi P."/>
            <person name="Gross S."/>
            <person name="Joshi V."/>
            <person name="Fowler G."/>
            <person name="Nazareth L."/>
            <person name="Reid J."/>
            <person name="Worley K."/>
            <person name="Petrosino J."/>
            <person name="Highlander S."/>
            <person name="Gibbs R."/>
        </authorList>
    </citation>
    <scope>NUCLEOTIDE SEQUENCE [LARGE SCALE GENOMIC DNA]</scope>
    <source>
        <strain evidence="9">DSM 15952 / CCUG 50447 / LMG 22039 / TP 1.5</strain>
    </source>
</reference>
<sequence>MKKGGNGMKKRLLGYLAIAALTLSACSTTGKNETTTSTDSSSKQVINVSTSGELTTLDSGQYSDVNSSDMIGQVTEGLYRTDKNGDPELAIAAEKPTVSEDGLTYTFKLRDAKWSNGDDVTAADFVYAYQYVVDPTNASSSSNRMDIFKNASKIRQGEADVDTLGVTAVDDHTLQIVLESPITYLDQILVGTPFMPKDVNFAKEKGKDYGTSSENFVGNGPFKIEGWTGANESWKLVKNDSYWDAGNVQLEEIDVQVVKETGTGVNLFETDALDYTTLTDTYAQQYKDNDLAHYVPKALVGYISANQKRDVTGNLNVRQAILQAIDKKSFAEDILGDGSTALNGFVPSNFAKDPSTGEDFRKENGDLLPYNLEKAQASWAKAKEELGKDQITLELLSSDTASSKKTVEYIQGQLEQNLPGLTITIKSVPLQNRLDLQTAGDFDLVFGTWTPDYADPINFLEFYDSKGGLNTSGYASSSYDQGLEEARTTLANDADARWKELLALEKQLIETDTAVLPLYQGAVAYLQSEKLQNLQIFPFGRTVSYRLAYVK</sequence>
<dbReference type="PATRIC" id="fig|888064.11.peg.1776"/>
<keyword evidence="3" id="KW-0813">Transport</keyword>
<dbReference type="AlphaFoldDB" id="E6LDF7"/>